<dbReference type="EMBL" id="JARPOI010000004">
    <property type="protein sequence ID" value="KAJ9184081.1"/>
    <property type="molecule type" value="Genomic_DNA"/>
</dbReference>
<reference evidence="2" key="1">
    <citation type="journal article" date="2023" name="Plant Biotechnol. J.">
        <title>Chromosome-level wild Hevea brasiliensis genome provides new tools for genomic-assisted breeding and valuable loci to elevate rubber yield.</title>
        <authorList>
            <person name="Cheng H."/>
            <person name="Song X."/>
            <person name="Hu Y."/>
            <person name="Wu T."/>
            <person name="Yang Q."/>
            <person name="An Z."/>
            <person name="Feng S."/>
            <person name="Deng Z."/>
            <person name="Wu W."/>
            <person name="Zeng X."/>
            <person name="Tu M."/>
            <person name="Wang X."/>
            <person name="Huang H."/>
        </authorList>
    </citation>
    <scope>NUCLEOTIDE SEQUENCE</scope>
    <source>
        <strain evidence="2">MT/VB/25A 57/8</strain>
    </source>
</reference>
<comment type="similarity">
    <text evidence="1">Belongs to the plant acyltransferase family.</text>
</comment>
<proteinExistence type="inferred from homology"/>
<evidence type="ECO:0000313" key="3">
    <source>
        <dbReference type="Proteomes" id="UP001174677"/>
    </source>
</evidence>
<name>A0ABQ9MUX8_HEVBR</name>
<dbReference type="Gene3D" id="3.30.559.10">
    <property type="entry name" value="Chloramphenicol acetyltransferase-like domain"/>
    <property type="match status" value="2"/>
</dbReference>
<gene>
    <name evidence="2" type="ORF">P3X46_007858</name>
</gene>
<dbReference type="Proteomes" id="UP001174677">
    <property type="component" value="Chromosome 4"/>
</dbReference>
<dbReference type="PANTHER" id="PTHR31642:SF145">
    <property type="entry name" value="BRASSINOSTEROID-RELATED ACYLTRANSFERASE 1"/>
    <property type="match status" value="1"/>
</dbReference>
<sequence>MATQHENYAPNVTVAKRVSVYPKTLMHPHRILNLSNLDRQCPLLMYLVFFYKASQAYNNLSLNPVFSSLKSGLEETLSIWYPAAGRLNLNPNDGKLNLWCNNEGAFLIEAVTQVKISELGDLSHYNEFFENLIYKPFFNGNFSVMPLVVAQVTKFGCGGYSVGIGTSHSLFDGPATFEFLRAWACNSAIMKEKGSHELQKPVHERDMGNCHSQKSNTIMRAAAISHLYQLIQQTKTAADHHYHQNLAKDHGRLGDRNPNYLLKTFHLSGAMVENLKKKVLGERRNSSVSCSSFEVLTAHLWKARTKALGVTKERMVCLQFAVDTRNKMMPSLPKGFSGNAYVLASVLTRAGELEEGSHEAIIEKIKQAKNSVNSDYVNAYMEALDGPQANLPPLDELTLVSDWTRMPFHKVDFLQGDAAYASPLVAPIPQAAYFMQNPMDFGGIDVRISLTPQALDSFSHYFLMNLL</sequence>
<keyword evidence="3" id="KW-1185">Reference proteome</keyword>
<dbReference type="Pfam" id="PF02458">
    <property type="entry name" value="Transferase"/>
    <property type="match status" value="1"/>
</dbReference>
<accession>A0ABQ9MUX8</accession>
<organism evidence="2 3">
    <name type="scientific">Hevea brasiliensis</name>
    <name type="common">Para rubber tree</name>
    <name type="synonym">Siphonia brasiliensis</name>
    <dbReference type="NCBI Taxonomy" id="3981"/>
    <lineage>
        <taxon>Eukaryota</taxon>
        <taxon>Viridiplantae</taxon>
        <taxon>Streptophyta</taxon>
        <taxon>Embryophyta</taxon>
        <taxon>Tracheophyta</taxon>
        <taxon>Spermatophyta</taxon>
        <taxon>Magnoliopsida</taxon>
        <taxon>eudicotyledons</taxon>
        <taxon>Gunneridae</taxon>
        <taxon>Pentapetalae</taxon>
        <taxon>rosids</taxon>
        <taxon>fabids</taxon>
        <taxon>Malpighiales</taxon>
        <taxon>Euphorbiaceae</taxon>
        <taxon>Crotonoideae</taxon>
        <taxon>Micrandreae</taxon>
        <taxon>Hevea</taxon>
    </lineage>
</organism>
<evidence type="ECO:0000313" key="2">
    <source>
        <dbReference type="EMBL" id="KAJ9184081.1"/>
    </source>
</evidence>
<comment type="caution">
    <text evidence="2">The sequence shown here is derived from an EMBL/GenBank/DDBJ whole genome shotgun (WGS) entry which is preliminary data.</text>
</comment>
<dbReference type="InterPro" id="IPR023213">
    <property type="entry name" value="CAT-like_dom_sf"/>
</dbReference>
<dbReference type="PANTHER" id="PTHR31642">
    <property type="entry name" value="TRICHOTHECENE 3-O-ACETYLTRANSFERASE"/>
    <property type="match status" value="1"/>
</dbReference>
<protein>
    <submittedName>
        <fullName evidence="2">Uncharacterized protein</fullName>
    </submittedName>
</protein>
<evidence type="ECO:0000256" key="1">
    <source>
        <dbReference type="ARBA" id="ARBA00009861"/>
    </source>
</evidence>
<dbReference type="InterPro" id="IPR050317">
    <property type="entry name" value="Plant_Fungal_Acyltransferase"/>
</dbReference>